<organism evidence="2 3">
    <name type="scientific">Acrasis kona</name>
    <dbReference type="NCBI Taxonomy" id="1008807"/>
    <lineage>
        <taxon>Eukaryota</taxon>
        <taxon>Discoba</taxon>
        <taxon>Heterolobosea</taxon>
        <taxon>Tetramitia</taxon>
        <taxon>Eutetramitia</taxon>
        <taxon>Acrasidae</taxon>
        <taxon>Acrasis</taxon>
    </lineage>
</organism>
<reference evidence="2 3" key="1">
    <citation type="submission" date="2024-03" db="EMBL/GenBank/DDBJ databases">
        <title>The Acrasis kona genome and developmental transcriptomes reveal deep origins of eukaryotic multicellular pathways.</title>
        <authorList>
            <person name="Sheikh S."/>
            <person name="Fu C.-J."/>
            <person name="Brown M.W."/>
            <person name="Baldauf S.L."/>
        </authorList>
    </citation>
    <scope>NUCLEOTIDE SEQUENCE [LARGE SCALE GENOMIC DNA]</scope>
    <source>
        <strain evidence="2 3">ATCC MYA-3509</strain>
    </source>
</reference>
<comment type="caution">
    <text evidence="2">The sequence shown here is derived from an EMBL/GenBank/DDBJ whole genome shotgun (WGS) entry which is preliminary data.</text>
</comment>
<dbReference type="Proteomes" id="UP001431209">
    <property type="component" value="Unassembled WGS sequence"/>
</dbReference>
<accession>A0AAW2YV71</accession>
<proteinExistence type="predicted"/>
<evidence type="ECO:0000313" key="2">
    <source>
        <dbReference type="EMBL" id="KAL0481337.1"/>
    </source>
</evidence>
<dbReference type="EMBL" id="JAOPGA020000754">
    <property type="protein sequence ID" value="KAL0481337.1"/>
    <property type="molecule type" value="Genomic_DNA"/>
</dbReference>
<dbReference type="AlphaFoldDB" id="A0AAW2YV71"/>
<evidence type="ECO:0000259" key="1">
    <source>
        <dbReference type="Pfam" id="PF25756"/>
    </source>
</evidence>
<dbReference type="InterPro" id="IPR057980">
    <property type="entry name" value="TPR_INTS8"/>
</dbReference>
<name>A0AAW2YV71_9EUKA</name>
<sequence length="172" mass="20075">MDRLVSRVIQLDPQDVMFDALMGDLYYDRAKYKECVLHVLKNKPIVFSDVVLKKCMNCLEALGQHTASVAMHQITVGDDPSSGGFDKKVFNNVNHLNGLQDEWLPYFWDMCYVELLIHVAHQRGEVEKERMLLSHLQRNEMNMNNSAALRKQFTESLKEEFIEKLYLRLLIL</sequence>
<protein>
    <submittedName>
        <fullName evidence="2">Integrator complex subunit INTS8</fullName>
    </submittedName>
</protein>
<evidence type="ECO:0000313" key="3">
    <source>
        <dbReference type="Proteomes" id="UP001431209"/>
    </source>
</evidence>
<dbReference type="Pfam" id="PF25756">
    <property type="entry name" value="TPR_INTS8"/>
    <property type="match status" value="1"/>
</dbReference>
<keyword evidence="3" id="KW-1185">Reference proteome</keyword>
<feature type="domain" description="INTS8 TPR repeats" evidence="1">
    <location>
        <begin position="2"/>
        <end position="164"/>
    </location>
</feature>
<gene>
    <name evidence="2" type="ORF">AKO1_004885</name>
</gene>